<dbReference type="RefSeq" id="WP_073278187.1">
    <property type="nucleotide sequence ID" value="NZ_FRAC01000019.1"/>
</dbReference>
<dbReference type="EMBL" id="FRAC01000019">
    <property type="protein sequence ID" value="SHK87912.1"/>
    <property type="molecule type" value="Genomic_DNA"/>
</dbReference>
<evidence type="ECO:0000313" key="3">
    <source>
        <dbReference type="EMBL" id="SHK87912.1"/>
    </source>
</evidence>
<dbReference type="AlphaFoldDB" id="A0A1M6W2D4"/>
<keyword evidence="1" id="KW-0812">Transmembrane</keyword>
<protein>
    <submittedName>
        <fullName evidence="3">Predicted membrane protein</fullName>
    </submittedName>
</protein>
<keyword evidence="4" id="KW-1185">Reference proteome</keyword>
<name>A0A1M6W2D4_9FIRM</name>
<proteinExistence type="predicted"/>
<feature type="transmembrane region" description="Helical" evidence="1">
    <location>
        <begin position="15"/>
        <end position="34"/>
    </location>
</feature>
<evidence type="ECO:0000256" key="1">
    <source>
        <dbReference type="SAM" id="Phobius"/>
    </source>
</evidence>
<evidence type="ECO:0000259" key="2">
    <source>
        <dbReference type="Pfam" id="PF10080"/>
    </source>
</evidence>
<sequence length="175" mass="18894">MTNKSGKKTNLSKSVIIAVAAVVIIVVAVGAKIIGKTNDSGSDKDQLRAEKVIDGDIHIPVGDITETAKFFPAEINGTKLEVLAVKAPDGSIRTAFNTCQVCYSSGKGYYVQEGDVLVCQNCGNRFSMDQVEIVKGGCNPVPITDEYKTVNDNDKSITIKKDYLSEATVIFQNWK</sequence>
<feature type="domain" description="Membrane iron-sulfur containing protein FtrD-like" evidence="2">
    <location>
        <begin position="66"/>
        <end position="171"/>
    </location>
</feature>
<dbReference type="STRING" id="1121322.SAMN02745136_03555"/>
<evidence type="ECO:0000313" key="4">
    <source>
        <dbReference type="Proteomes" id="UP000184386"/>
    </source>
</evidence>
<keyword evidence="1" id="KW-1133">Transmembrane helix</keyword>
<dbReference type="InterPro" id="IPR018758">
    <property type="entry name" value="FtrD-like"/>
</dbReference>
<gene>
    <name evidence="3" type="ORF">SAMN02745136_03555</name>
</gene>
<keyword evidence="1" id="KW-0472">Membrane</keyword>
<dbReference type="Proteomes" id="UP000184386">
    <property type="component" value="Unassembled WGS sequence"/>
</dbReference>
<accession>A0A1M6W2D4</accession>
<reference evidence="3 4" key="1">
    <citation type="submission" date="2016-11" db="EMBL/GenBank/DDBJ databases">
        <authorList>
            <person name="Jaros S."/>
            <person name="Januszkiewicz K."/>
            <person name="Wedrychowicz H."/>
        </authorList>
    </citation>
    <scope>NUCLEOTIDE SEQUENCE [LARGE SCALE GENOMIC DNA]</scope>
    <source>
        <strain evidence="3 4">DSM 15929</strain>
    </source>
</reference>
<organism evidence="3 4">
    <name type="scientific">Anaerocolumna jejuensis DSM 15929</name>
    <dbReference type="NCBI Taxonomy" id="1121322"/>
    <lineage>
        <taxon>Bacteria</taxon>
        <taxon>Bacillati</taxon>
        <taxon>Bacillota</taxon>
        <taxon>Clostridia</taxon>
        <taxon>Lachnospirales</taxon>
        <taxon>Lachnospiraceae</taxon>
        <taxon>Anaerocolumna</taxon>
    </lineage>
</organism>
<dbReference type="Pfam" id="PF10080">
    <property type="entry name" value="FtrD-like"/>
    <property type="match status" value="1"/>
</dbReference>